<accession>A0ACC1IJK5</accession>
<dbReference type="EMBL" id="JANBPG010000419">
    <property type="protein sequence ID" value="KAJ1896675.1"/>
    <property type="molecule type" value="Genomic_DNA"/>
</dbReference>
<sequence length="467" mass="53037">MSARAFRLMVVYKVHELSNQLSTRDPKLMESMEIWSMGQSAKAAYPASHVTITGSVDSILMMADSVPRMRQARQLEKYKRLLPYVTDRMLIIYIGVIMALGSILSLVINITDKQFAMRPVNIYCFFMWGFFPVTGIIILYFFVVFPIILWRVWRDNDAYGIRNDLIICDTVGVICMAVTMVWVNVLHETQQIWPGLSFIWFFAVLIHITSVFIPLLRSMQHIKISQRQDILPFNINLLPSNVHATVNISQGRRFGFNRMLDDPVEYQKFRMFAVSCFCSELTGFVEEYQALKARTVAVLQDQNQADGSGLSQIIPPSPDTNAHVESIDAQYNNMVESINRRHKAQSMAASSLALDYAASTRGGGFTTGINVSILETVEKECPVEISPYKDKSGVLQFPPALIEKIDNIFAVFVDPASYASVNATQPVVRRVTEGINSHEYPLALLDELKDEVLFMLYTDVFTRYIRK</sequence>
<gene>
    <name evidence="1" type="ORF">LPJ66_003844</name>
</gene>
<proteinExistence type="predicted"/>
<organism evidence="1 2">
    <name type="scientific">Kickxella alabastrina</name>
    <dbReference type="NCBI Taxonomy" id="61397"/>
    <lineage>
        <taxon>Eukaryota</taxon>
        <taxon>Fungi</taxon>
        <taxon>Fungi incertae sedis</taxon>
        <taxon>Zoopagomycota</taxon>
        <taxon>Kickxellomycotina</taxon>
        <taxon>Kickxellomycetes</taxon>
        <taxon>Kickxellales</taxon>
        <taxon>Kickxellaceae</taxon>
        <taxon>Kickxella</taxon>
    </lineage>
</organism>
<name>A0ACC1IJK5_9FUNG</name>
<keyword evidence="2" id="KW-1185">Reference proteome</keyword>
<dbReference type="Proteomes" id="UP001150581">
    <property type="component" value="Unassembled WGS sequence"/>
</dbReference>
<protein>
    <submittedName>
        <fullName evidence="1">Uncharacterized protein</fullName>
    </submittedName>
</protein>
<evidence type="ECO:0000313" key="1">
    <source>
        <dbReference type="EMBL" id="KAJ1896675.1"/>
    </source>
</evidence>
<evidence type="ECO:0000313" key="2">
    <source>
        <dbReference type="Proteomes" id="UP001150581"/>
    </source>
</evidence>
<comment type="caution">
    <text evidence="1">The sequence shown here is derived from an EMBL/GenBank/DDBJ whole genome shotgun (WGS) entry which is preliminary data.</text>
</comment>
<reference evidence="1" key="1">
    <citation type="submission" date="2022-07" db="EMBL/GenBank/DDBJ databases">
        <title>Phylogenomic reconstructions and comparative analyses of Kickxellomycotina fungi.</title>
        <authorList>
            <person name="Reynolds N.K."/>
            <person name="Stajich J.E."/>
            <person name="Barry K."/>
            <person name="Grigoriev I.V."/>
            <person name="Crous P."/>
            <person name="Smith M.E."/>
        </authorList>
    </citation>
    <scope>NUCLEOTIDE SEQUENCE</scope>
    <source>
        <strain evidence="1">Benny 63K</strain>
    </source>
</reference>